<evidence type="ECO:0008006" key="3">
    <source>
        <dbReference type="Google" id="ProtNLM"/>
    </source>
</evidence>
<accession>A0A835MLY0</accession>
<dbReference type="Proteomes" id="UP000657918">
    <property type="component" value="Unassembled WGS sequence"/>
</dbReference>
<dbReference type="EMBL" id="JADGMS010000014">
    <property type="protein sequence ID" value="KAF9668764.1"/>
    <property type="molecule type" value="Genomic_DNA"/>
</dbReference>
<comment type="caution">
    <text evidence="1">The sequence shown here is derived from an EMBL/GenBank/DDBJ whole genome shotgun (WGS) entry which is preliminary data.</text>
</comment>
<evidence type="ECO:0000313" key="1">
    <source>
        <dbReference type="EMBL" id="KAF9668764.1"/>
    </source>
</evidence>
<evidence type="ECO:0000313" key="2">
    <source>
        <dbReference type="Proteomes" id="UP000657918"/>
    </source>
</evidence>
<proteinExistence type="predicted"/>
<keyword evidence="2" id="KW-1185">Reference proteome</keyword>
<reference evidence="1 2" key="1">
    <citation type="submission" date="2020-10" db="EMBL/GenBank/DDBJ databases">
        <title>Plant Genome Project.</title>
        <authorList>
            <person name="Zhang R.-G."/>
        </authorList>
    </citation>
    <scope>NUCLEOTIDE SEQUENCE [LARGE SCALE GENOMIC DNA]</scope>
    <source>
        <strain evidence="1">FAFU-HL-1</strain>
        <tissue evidence="1">Leaf</tissue>
    </source>
</reference>
<dbReference type="AlphaFoldDB" id="A0A835MLY0"/>
<name>A0A835MLY0_9ROSI</name>
<organism evidence="1 2">
    <name type="scientific">Salix dunnii</name>
    <dbReference type="NCBI Taxonomy" id="1413687"/>
    <lineage>
        <taxon>Eukaryota</taxon>
        <taxon>Viridiplantae</taxon>
        <taxon>Streptophyta</taxon>
        <taxon>Embryophyta</taxon>
        <taxon>Tracheophyta</taxon>
        <taxon>Spermatophyta</taxon>
        <taxon>Magnoliopsida</taxon>
        <taxon>eudicotyledons</taxon>
        <taxon>Gunneridae</taxon>
        <taxon>Pentapetalae</taxon>
        <taxon>rosids</taxon>
        <taxon>fabids</taxon>
        <taxon>Malpighiales</taxon>
        <taxon>Salicaceae</taxon>
        <taxon>Saliceae</taxon>
        <taxon>Salix</taxon>
    </lineage>
</organism>
<protein>
    <recommendedName>
        <fullName evidence="3">Ankyrin repeat family protein</fullName>
    </recommendedName>
</protein>
<gene>
    <name evidence="1" type="ORF">SADUNF_Sadunf14G0037400</name>
</gene>
<sequence length="221" mass="25726">MATYSEAKEVYLATLKEDLKSLTEFYEKHDHRLLFPEFQVSESEVEEADITLMKNKPGETPLFTAAAFASKDIALHMAVYGEDEKLLRDILLDSAQYFPTPVDHEHPMHMKNIHGDAYSCGSQRWKHGAVKLLNCSAAVKSGQITWRIQRPRRKNLSLFIGRDDFCFQEWMLHEKLYPIWDWGGRKWKLWVAFLGLNIESYTRPIHASKKQQLVTFSELGY</sequence>